<dbReference type="InterPro" id="IPR036761">
    <property type="entry name" value="TTHA0802/YceI-like_sf"/>
</dbReference>
<organism evidence="1 2">
    <name type="scientific">Fodinibius roseus</name>
    <dbReference type="NCBI Taxonomy" id="1194090"/>
    <lineage>
        <taxon>Bacteria</taxon>
        <taxon>Pseudomonadati</taxon>
        <taxon>Balneolota</taxon>
        <taxon>Balneolia</taxon>
        <taxon>Balneolales</taxon>
        <taxon>Balneolaceae</taxon>
        <taxon>Fodinibius</taxon>
    </lineage>
</organism>
<dbReference type="STRING" id="1194090.SAMN05443144_11599"/>
<keyword evidence="2" id="KW-1185">Reference proteome</keyword>
<dbReference type="AlphaFoldDB" id="A0A1M5FQI7"/>
<dbReference type="Proteomes" id="UP000184041">
    <property type="component" value="Unassembled WGS sequence"/>
</dbReference>
<sequence length="260" mass="28474">MLRLALYIPAGIMRTLQRMGGMILLVMLILPSQGTAQPLPGNISIDEGGELWIEGTAGPVDFSCEAEELSGRGNIENTADPASTVQGGGQVAISVSLPVASLNCGKRKMNRDMYEALKQDQFPVIRYRLLNASLVEEPGESVAKGDDWMTIRTRGVMEIAGVRDTTTFLVQGRIHDNNKFHVKGRKEVHMDTYDIEPPSTMFGLIRAKKTLMVFFDVTVTLTGRNDQAATMILIPVKNPGNDIDQKAEGSRPSEIFNVLP</sequence>
<dbReference type="Gene3D" id="2.40.128.110">
    <property type="entry name" value="Lipid/polyisoprenoid-binding, YceI-like"/>
    <property type="match status" value="1"/>
</dbReference>
<protein>
    <recommendedName>
        <fullName evidence="3">YceI-like domain-containing protein</fullName>
    </recommendedName>
</protein>
<evidence type="ECO:0000313" key="2">
    <source>
        <dbReference type="Proteomes" id="UP000184041"/>
    </source>
</evidence>
<dbReference type="EMBL" id="FQUS01000015">
    <property type="protein sequence ID" value="SHF93421.1"/>
    <property type="molecule type" value="Genomic_DNA"/>
</dbReference>
<accession>A0A1M5FQI7</accession>
<dbReference type="SUPFAM" id="SSF101874">
    <property type="entry name" value="YceI-like"/>
    <property type="match status" value="1"/>
</dbReference>
<reference evidence="1 2" key="1">
    <citation type="submission" date="2016-11" db="EMBL/GenBank/DDBJ databases">
        <authorList>
            <person name="Jaros S."/>
            <person name="Januszkiewicz K."/>
            <person name="Wedrychowicz H."/>
        </authorList>
    </citation>
    <scope>NUCLEOTIDE SEQUENCE [LARGE SCALE GENOMIC DNA]</scope>
    <source>
        <strain evidence="1 2">DSM 21986</strain>
    </source>
</reference>
<gene>
    <name evidence="1" type="ORF">SAMN05443144_11599</name>
</gene>
<name>A0A1M5FQI7_9BACT</name>
<evidence type="ECO:0000313" key="1">
    <source>
        <dbReference type="EMBL" id="SHF93421.1"/>
    </source>
</evidence>
<evidence type="ECO:0008006" key="3">
    <source>
        <dbReference type="Google" id="ProtNLM"/>
    </source>
</evidence>
<proteinExistence type="predicted"/>